<sequence length="531" mass="62238">MNTMNKKKKLSDVVNKKLQDKIKENRNSNVKVHNEAMKLINKEVILDYSTNKIVNGKFILNKYLNIISYLTKENLNLKKQIKKYADENNKKNDIILQYENEIKNKNDIINKITENVQLDLSKKEVNNIDNKNVQSKDIVNISNDQHTIEPEHDNIEAKNDKEYFPQNNKLDININQECINKNGDTNKIDNFSLTANYGEYPINKSEQKKYNSQICDKKTTSENDNDKVSNLNETNICVKNIDDTNTQDICDKSESNLLTDDIYIENKLFDNNKNNDELNFENDHFNFFIKNIKKSKNNDKHIEELDCLLRNNTYRECYNSFDGTNNESFFKNIEKIESYHKKYTEEYKNIDSMNRYINEKANNLNEFGRKEHKEDAKEGDTEKGERKNKEDAKEGDTEKGERKNKEIYNINEPVSFFNPKSIAHNIFKTNNPNNKNNKFDEIKRETVDKMDTLPTDTQTSQDNKNGDEKILCNNDNIDISNEEVPLNDLSDSYNTKESNESETEKINDSEDEGDEDLENIMSTILKLRKKE</sequence>
<organism evidence="3 4">
    <name type="scientific">Plasmodium chabaudi adami</name>
    <dbReference type="NCBI Taxonomy" id="5826"/>
    <lineage>
        <taxon>Eukaryota</taxon>
        <taxon>Sar</taxon>
        <taxon>Alveolata</taxon>
        <taxon>Apicomplexa</taxon>
        <taxon>Aconoidasida</taxon>
        <taxon>Haemosporida</taxon>
        <taxon>Plasmodiidae</taxon>
        <taxon>Plasmodium</taxon>
        <taxon>Plasmodium (Vinckeia)</taxon>
    </lineage>
</organism>
<feature type="coiled-coil region" evidence="1">
    <location>
        <begin position="67"/>
        <end position="115"/>
    </location>
</feature>
<dbReference type="EMBL" id="LT608208">
    <property type="protein sequence ID" value="SCN63126.1"/>
    <property type="molecule type" value="Genomic_DNA"/>
</dbReference>
<dbReference type="AlphaFoldDB" id="A0A1D3S3P1"/>
<reference evidence="3 4" key="1">
    <citation type="submission" date="2016-08" db="EMBL/GenBank/DDBJ databases">
        <authorList>
            <consortium name="Pathogen Informatics"/>
        </authorList>
    </citation>
    <scope>NUCLEOTIDE SEQUENCE [LARGE SCALE GENOMIC DNA]</scope>
    <source>
        <strain evidence="3 4">DK</strain>
    </source>
</reference>
<protein>
    <submittedName>
        <fullName evidence="3">Uncharacterized protein</fullName>
    </submittedName>
</protein>
<proteinExistence type="predicted"/>
<evidence type="ECO:0000256" key="2">
    <source>
        <dbReference type="SAM" id="MobiDB-lite"/>
    </source>
</evidence>
<evidence type="ECO:0000313" key="4">
    <source>
        <dbReference type="Proteomes" id="UP000195879"/>
    </source>
</evidence>
<gene>
    <name evidence="3" type="ORF">PCHDK_000457300</name>
</gene>
<keyword evidence="1" id="KW-0175">Coiled coil</keyword>
<name>A0A1D3S3P1_PLACE</name>
<evidence type="ECO:0000256" key="1">
    <source>
        <dbReference type="SAM" id="Coils"/>
    </source>
</evidence>
<feature type="compositionally biased region" description="Basic and acidic residues" evidence="2">
    <location>
        <begin position="497"/>
        <end position="508"/>
    </location>
</feature>
<feature type="compositionally biased region" description="Polar residues" evidence="2">
    <location>
        <begin position="454"/>
        <end position="463"/>
    </location>
</feature>
<dbReference type="OrthoDB" id="378086at2759"/>
<evidence type="ECO:0000313" key="3">
    <source>
        <dbReference type="EMBL" id="SCN63126.1"/>
    </source>
</evidence>
<feature type="region of interest" description="Disordered" evidence="2">
    <location>
        <begin position="448"/>
        <end position="531"/>
    </location>
</feature>
<dbReference type="Proteomes" id="UP000195879">
    <property type="component" value="Chromosome 14"/>
</dbReference>
<feature type="compositionally biased region" description="Basic and acidic residues" evidence="2">
    <location>
        <begin position="367"/>
        <end position="406"/>
    </location>
</feature>
<feature type="compositionally biased region" description="Acidic residues" evidence="2">
    <location>
        <begin position="509"/>
        <end position="518"/>
    </location>
</feature>
<feature type="region of interest" description="Disordered" evidence="2">
    <location>
        <begin position="364"/>
        <end position="406"/>
    </location>
</feature>
<accession>A0A1D3S3P1</accession>